<dbReference type="InterPro" id="IPR050196">
    <property type="entry name" value="Cytochrome_P450_Monoox"/>
</dbReference>
<keyword evidence="7" id="KW-0479">Metal-binding</keyword>
<comment type="similarity">
    <text evidence="5">Belongs to the cytochrome P450 family.</text>
</comment>
<organism evidence="14 15">
    <name type="scientific">Spodoptera exigua</name>
    <name type="common">Beet armyworm</name>
    <name type="synonym">Noctua fulgens</name>
    <dbReference type="NCBI Taxonomy" id="7107"/>
    <lineage>
        <taxon>Eukaryota</taxon>
        <taxon>Metazoa</taxon>
        <taxon>Ecdysozoa</taxon>
        <taxon>Arthropoda</taxon>
        <taxon>Hexapoda</taxon>
        <taxon>Insecta</taxon>
        <taxon>Pterygota</taxon>
        <taxon>Neoptera</taxon>
        <taxon>Endopterygota</taxon>
        <taxon>Lepidoptera</taxon>
        <taxon>Glossata</taxon>
        <taxon>Ditrysia</taxon>
        <taxon>Noctuoidea</taxon>
        <taxon>Noctuidae</taxon>
        <taxon>Amphipyrinae</taxon>
        <taxon>Spodoptera</taxon>
    </lineage>
</organism>
<dbReference type="Proteomes" id="UP000814243">
    <property type="component" value="Unassembled WGS sequence"/>
</dbReference>
<reference evidence="14" key="1">
    <citation type="journal article" date="2021" name="G3 (Bethesda)">
        <title>Genome and transcriptome analysis of the beet armyworm Spodoptera exigua reveals targets for pest control. .</title>
        <authorList>
            <person name="Simon S."/>
            <person name="Breeschoten T."/>
            <person name="Jansen H.J."/>
            <person name="Dirks R.P."/>
            <person name="Schranz M.E."/>
            <person name="Ros V.I.D."/>
        </authorList>
    </citation>
    <scope>NUCLEOTIDE SEQUENCE</scope>
    <source>
        <strain evidence="14">TB_SE_WUR_2020</strain>
    </source>
</reference>
<dbReference type="PRINTS" id="PR00463">
    <property type="entry name" value="EP450I"/>
</dbReference>
<comment type="function">
    <text evidence="2">May be involved in the metabolism of insect hormones and in the breakdown of synthetic insecticides.</text>
</comment>
<gene>
    <name evidence="14" type="ORF">HF086_006852</name>
</gene>
<evidence type="ECO:0000256" key="6">
    <source>
        <dbReference type="ARBA" id="ARBA00022617"/>
    </source>
</evidence>
<evidence type="ECO:0000256" key="10">
    <source>
        <dbReference type="ARBA" id="ARBA00023002"/>
    </source>
</evidence>
<dbReference type="EMBL" id="JACEFF010000661">
    <property type="protein sequence ID" value="KAH9633250.1"/>
    <property type="molecule type" value="Genomic_DNA"/>
</dbReference>
<proteinExistence type="inferred from homology"/>
<keyword evidence="13" id="KW-0472">Membrane</keyword>
<evidence type="ECO:0000256" key="12">
    <source>
        <dbReference type="ARBA" id="ARBA00023033"/>
    </source>
</evidence>
<dbReference type="InterPro" id="IPR002401">
    <property type="entry name" value="Cyt_P450_E_grp-I"/>
</dbReference>
<evidence type="ECO:0000313" key="15">
    <source>
        <dbReference type="Proteomes" id="UP000814243"/>
    </source>
</evidence>
<comment type="cofactor">
    <cofactor evidence="1">
        <name>heme</name>
        <dbReference type="ChEBI" id="CHEBI:30413"/>
    </cofactor>
</comment>
<evidence type="ECO:0000256" key="13">
    <source>
        <dbReference type="ARBA" id="ARBA00023136"/>
    </source>
</evidence>
<dbReference type="SUPFAM" id="SSF48264">
    <property type="entry name" value="Cytochrome P450"/>
    <property type="match status" value="1"/>
</dbReference>
<dbReference type="InterPro" id="IPR001128">
    <property type="entry name" value="Cyt_P450"/>
</dbReference>
<keyword evidence="6" id="KW-0349">Heme</keyword>
<dbReference type="AlphaFoldDB" id="A0A922MA93"/>
<evidence type="ECO:0000256" key="4">
    <source>
        <dbReference type="ARBA" id="ARBA00004406"/>
    </source>
</evidence>
<protein>
    <recommendedName>
        <fullName evidence="16">Cytochrome p450</fullName>
    </recommendedName>
</protein>
<keyword evidence="11" id="KW-0408">Iron</keyword>
<sequence>MLFIILICLIAIAFYIKFRYSRFSLYKFAKTFPTDGDLPILGHTHWFIGGPEKIYNNLRTLVKAAEVRGRVSSIWIGPTLYVVSFNPEDVQKILETCLEKDNSYKYLQAWLGNGLFVAPIDLWKVHRRLMLPIFNNRIIEDYIEVFGKQGKVLVERLQEQVGKPSFDIYQYISSCMMDIVFETSMGKKMDVQHHPDTPYLRARKTVMSIINMRLFKAWLQPDVIQDKIAHFDEENCKKGRKDILQLLLERKLAFSNVELREHIDSITLAGNDTTALVISYALLLLGMHQDAQEEVYKELKNIFGDSQRMPTKEDISRMDYLDRVIRETMRLYTVVPLIGRKTRTELKLCRHFGMLAMKSVLANVLRSYKVSSEAFDRLKIEILLFPVHGHQITLEKRM</sequence>
<dbReference type="PRINTS" id="PR00385">
    <property type="entry name" value="P450"/>
</dbReference>
<evidence type="ECO:0000256" key="2">
    <source>
        <dbReference type="ARBA" id="ARBA00003690"/>
    </source>
</evidence>
<dbReference type="GO" id="GO:0016705">
    <property type="term" value="F:oxidoreductase activity, acting on paired donors, with incorporation or reduction of molecular oxygen"/>
    <property type="evidence" value="ECO:0007669"/>
    <property type="project" value="InterPro"/>
</dbReference>
<evidence type="ECO:0000256" key="3">
    <source>
        <dbReference type="ARBA" id="ARBA00004174"/>
    </source>
</evidence>
<accession>A0A922MA93</accession>
<comment type="caution">
    <text evidence="14">The sequence shown here is derived from an EMBL/GenBank/DDBJ whole genome shotgun (WGS) entry which is preliminary data.</text>
</comment>
<keyword evidence="10" id="KW-0560">Oxidoreductase</keyword>
<dbReference type="GO" id="GO:0005506">
    <property type="term" value="F:iron ion binding"/>
    <property type="evidence" value="ECO:0007669"/>
    <property type="project" value="InterPro"/>
</dbReference>
<keyword evidence="12" id="KW-0503">Monooxygenase</keyword>
<dbReference type="Gene3D" id="1.10.630.10">
    <property type="entry name" value="Cytochrome P450"/>
    <property type="match status" value="1"/>
</dbReference>
<dbReference type="GO" id="GO:0020037">
    <property type="term" value="F:heme binding"/>
    <property type="evidence" value="ECO:0007669"/>
    <property type="project" value="InterPro"/>
</dbReference>
<keyword evidence="9" id="KW-0492">Microsome</keyword>
<evidence type="ECO:0000313" key="14">
    <source>
        <dbReference type="EMBL" id="KAH9633250.1"/>
    </source>
</evidence>
<evidence type="ECO:0000256" key="1">
    <source>
        <dbReference type="ARBA" id="ARBA00001971"/>
    </source>
</evidence>
<dbReference type="PANTHER" id="PTHR24291">
    <property type="entry name" value="CYTOCHROME P450 FAMILY 4"/>
    <property type="match status" value="1"/>
</dbReference>
<dbReference type="GO" id="GO:0005789">
    <property type="term" value="C:endoplasmic reticulum membrane"/>
    <property type="evidence" value="ECO:0007669"/>
    <property type="project" value="UniProtKB-SubCell"/>
</dbReference>
<comment type="subcellular location">
    <subcellularLocation>
        <location evidence="4">Endoplasmic reticulum membrane</location>
        <topology evidence="4">Peripheral membrane protein</topology>
    </subcellularLocation>
    <subcellularLocation>
        <location evidence="3">Microsome membrane</location>
        <topology evidence="3">Peripheral membrane protein</topology>
    </subcellularLocation>
</comment>
<dbReference type="PANTHER" id="PTHR24291:SF189">
    <property type="entry name" value="CYTOCHROME P450 4C3-RELATED"/>
    <property type="match status" value="1"/>
</dbReference>
<keyword evidence="8" id="KW-0256">Endoplasmic reticulum</keyword>
<evidence type="ECO:0008006" key="16">
    <source>
        <dbReference type="Google" id="ProtNLM"/>
    </source>
</evidence>
<evidence type="ECO:0000256" key="11">
    <source>
        <dbReference type="ARBA" id="ARBA00023004"/>
    </source>
</evidence>
<name>A0A922MA93_SPOEX</name>
<dbReference type="Pfam" id="PF00067">
    <property type="entry name" value="p450"/>
    <property type="match status" value="1"/>
</dbReference>
<dbReference type="GO" id="GO:0004497">
    <property type="term" value="F:monooxygenase activity"/>
    <property type="evidence" value="ECO:0007669"/>
    <property type="project" value="UniProtKB-KW"/>
</dbReference>
<evidence type="ECO:0000256" key="7">
    <source>
        <dbReference type="ARBA" id="ARBA00022723"/>
    </source>
</evidence>
<evidence type="ECO:0000256" key="8">
    <source>
        <dbReference type="ARBA" id="ARBA00022824"/>
    </source>
</evidence>
<evidence type="ECO:0000256" key="5">
    <source>
        <dbReference type="ARBA" id="ARBA00010617"/>
    </source>
</evidence>
<dbReference type="InterPro" id="IPR036396">
    <property type="entry name" value="Cyt_P450_sf"/>
</dbReference>
<evidence type="ECO:0000256" key="9">
    <source>
        <dbReference type="ARBA" id="ARBA00022848"/>
    </source>
</evidence>